<dbReference type="PANTHER" id="PTHR11177">
    <property type="entry name" value="CHITINASE"/>
    <property type="match status" value="1"/>
</dbReference>
<evidence type="ECO:0000256" key="1">
    <source>
        <dbReference type="ARBA" id="ARBA00022801"/>
    </source>
</evidence>
<comment type="caution">
    <text evidence="7">The sequence shown here is derived from an EMBL/GenBank/DDBJ whole genome shotgun (WGS) entry which is preliminary data.</text>
</comment>
<dbReference type="GO" id="GO:0008061">
    <property type="term" value="F:chitin binding"/>
    <property type="evidence" value="ECO:0007669"/>
    <property type="project" value="InterPro"/>
</dbReference>
<dbReference type="PANTHER" id="PTHR11177:SF403">
    <property type="entry name" value="CHITINASE 2-RELATED"/>
    <property type="match status" value="1"/>
</dbReference>
<comment type="similarity">
    <text evidence="5">Belongs to the glycosyl hydrolase 18 family.</text>
</comment>
<name>A0A8J2Q2C0_9HEXA</name>
<dbReference type="InterPro" id="IPR011583">
    <property type="entry name" value="Chitinase_II/V-like_cat"/>
</dbReference>
<dbReference type="FunFam" id="3.10.50.10:FF:000001">
    <property type="entry name" value="Chitinase 3-like 1"/>
    <property type="match status" value="1"/>
</dbReference>
<dbReference type="PROSITE" id="PS01095">
    <property type="entry name" value="GH18_1"/>
    <property type="match status" value="1"/>
</dbReference>
<dbReference type="Proteomes" id="UP000708208">
    <property type="component" value="Unassembled WGS sequence"/>
</dbReference>
<evidence type="ECO:0000256" key="5">
    <source>
        <dbReference type="RuleBase" id="RU004453"/>
    </source>
</evidence>
<dbReference type="AlphaFoldDB" id="A0A8J2Q2C0"/>
<dbReference type="Pfam" id="PF00704">
    <property type="entry name" value="Glyco_hydro_18"/>
    <property type="match status" value="1"/>
</dbReference>
<keyword evidence="3 4" id="KW-0326">Glycosidase</keyword>
<organism evidence="7 8">
    <name type="scientific">Allacma fusca</name>
    <dbReference type="NCBI Taxonomy" id="39272"/>
    <lineage>
        <taxon>Eukaryota</taxon>
        <taxon>Metazoa</taxon>
        <taxon>Ecdysozoa</taxon>
        <taxon>Arthropoda</taxon>
        <taxon>Hexapoda</taxon>
        <taxon>Collembola</taxon>
        <taxon>Symphypleona</taxon>
        <taxon>Sminthuridae</taxon>
        <taxon>Allacma</taxon>
    </lineage>
</organism>
<evidence type="ECO:0000256" key="3">
    <source>
        <dbReference type="ARBA" id="ARBA00023295"/>
    </source>
</evidence>
<gene>
    <name evidence="7" type="ORF">AFUS01_LOCUS46973</name>
</gene>
<dbReference type="GO" id="GO:0005975">
    <property type="term" value="P:carbohydrate metabolic process"/>
    <property type="evidence" value="ECO:0007669"/>
    <property type="project" value="InterPro"/>
</dbReference>
<evidence type="ECO:0000256" key="2">
    <source>
        <dbReference type="ARBA" id="ARBA00023157"/>
    </source>
</evidence>
<evidence type="ECO:0000259" key="6">
    <source>
        <dbReference type="PROSITE" id="PS51910"/>
    </source>
</evidence>
<proteinExistence type="inferred from homology"/>
<evidence type="ECO:0000256" key="4">
    <source>
        <dbReference type="RuleBase" id="RU000489"/>
    </source>
</evidence>
<feature type="domain" description="GH18" evidence="6">
    <location>
        <begin position="20"/>
        <end position="400"/>
    </location>
</feature>
<evidence type="ECO:0000313" key="7">
    <source>
        <dbReference type="EMBL" id="CAG7837942.1"/>
    </source>
</evidence>
<dbReference type="EMBL" id="CAJVCH010571600">
    <property type="protein sequence ID" value="CAG7837942.1"/>
    <property type="molecule type" value="Genomic_DNA"/>
</dbReference>
<accession>A0A8J2Q2C0</accession>
<keyword evidence="8" id="KW-1185">Reference proteome</keyword>
<sequence length="411" mass="46720">MNRLLMVFACIGVGYVVSEGVIVCYWQSWSAGRVAPGDFKIQDFDGNLCTHLIFAFAGVRDSDGAIVDIYDPWNYWAVLDWRNEHYPHLKVLLAVGGWNEGAAKFSKVADDHEKRINFANSAVSFCKTYGFDGIDMDWEYPGEDRFDSPGEDYDKANFPILLQDMRSALDKASQEMGKDYFLTAAVGCGAHKVNQSYEVDEMDKVLDYWHLMSYDLRMYGMWSDYAKRLGHHAPLRQSRNEGPEVDGLNLEEIIQNFVDLGANRSKLVLGVGTYGKTYTLTKRSEHKIWDVAAGPGVAEPFMATEGTISYAGICHQIPMSRSNFEIHYDEDAEVPFTFNDTLWIGYDNPESIEKKVDFAYEEKLGGIMIWSIDMDDCKNLCKDWYSCPIATAIKDRMDYYRNEKGGWPGPN</sequence>
<dbReference type="InterPro" id="IPR001223">
    <property type="entry name" value="Glyco_hydro18_cat"/>
</dbReference>
<dbReference type="InterPro" id="IPR050314">
    <property type="entry name" value="Glycosyl_Hydrlase_18"/>
</dbReference>
<reference evidence="7" key="1">
    <citation type="submission" date="2021-06" db="EMBL/GenBank/DDBJ databases">
        <authorList>
            <person name="Hodson N. C."/>
            <person name="Mongue J. A."/>
            <person name="Jaron S. K."/>
        </authorList>
    </citation>
    <scope>NUCLEOTIDE SEQUENCE</scope>
</reference>
<keyword evidence="2" id="KW-1015">Disulfide bond</keyword>
<dbReference type="PROSITE" id="PS51910">
    <property type="entry name" value="GH18_2"/>
    <property type="match status" value="1"/>
</dbReference>
<keyword evidence="1 4" id="KW-0378">Hydrolase</keyword>
<dbReference type="OrthoDB" id="73875at2759"/>
<dbReference type="GO" id="GO:0004568">
    <property type="term" value="F:chitinase activity"/>
    <property type="evidence" value="ECO:0007669"/>
    <property type="project" value="TreeGrafter"/>
</dbReference>
<dbReference type="InterPro" id="IPR001579">
    <property type="entry name" value="Glyco_hydro_18_chit_AS"/>
</dbReference>
<dbReference type="SMART" id="SM00636">
    <property type="entry name" value="Glyco_18"/>
    <property type="match status" value="1"/>
</dbReference>
<dbReference type="GO" id="GO:0005576">
    <property type="term" value="C:extracellular region"/>
    <property type="evidence" value="ECO:0007669"/>
    <property type="project" value="TreeGrafter"/>
</dbReference>
<protein>
    <recommendedName>
        <fullName evidence="6">GH18 domain-containing protein</fullName>
    </recommendedName>
</protein>
<evidence type="ECO:0000313" key="8">
    <source>
        <dbReference type="Proteomes" id="UP000708208"/>
    </source>
</evidence>
<dbReference type="GO" id="GO:0006032">
    <property type="term" value="P:chitin catabolic process"/>
    <property type="evidence" value="ECO:0007669"/>
    <property type="project" value="TreeGrafter"/>
</dbReference>